<dbReference type="Proteomes" id="UP000630864">
    <property type="component" value="Unassembled WGS sequence"/>
</dbReference>
<dbReference type="EMBL" id="BMZW01000004">
    <property type="protein sequence ID" value="GFZ58509.1"/>
    <property type="molecule type" value="Genomic_DNA"/>
</dbReference>
<comment type="caution">
    <text evidence="1">The sequence shown here is derived from an EMBL/GenBank/DDBJ whole genome shotgun (WGS) entry which is preliminary data.</text>
</comment>
<dbReference type="AlphaFoldDB" id="A0A9P3A9P6"/>
<evidence type="ECO:0000313" key="1">
    <source>
        <dbReference type="EMBL" id="GFZ58509.1"/>
    </source>
</evidence>
<gene>
    <name evidence="1" type="ORF">PSE10A_10200</name>
</gene>
<reference evidence="1" key="1">
    <citation type="submission" date="2020-09" db="EMBL/GenBank/DDBJ databases">
        <title>Pseudomonas syringae pv. eriobotryae genome sequence causing loquat canker disease.</title>
        <authorList>
            <person name="Fukuda S."/>
            <person name="Tashiro H."/>
            <person name="Nagano Y."/>
        </authorList>
    </citation>
    <scope>NUCLEOTIDE SEQUENCE</scope>
    <source>
        <strain evidence="1">AM001</strain>
    </source>
</reference>
<organism evidence="1 2">
    <name type="scientific">Pseudomonas amygdali pv. eriobotryae</name>
    <dbReference type="NCBI Taxonomy" id="129137"/>
    <lineage>
        <taxon>Bacteria</taxon>
        <taxon>Pseudomonadati</taxon>
        <taxon>Pseudomonadota</taxon>
        <taxon>Gammaproteobacteria</taxon>
        <taxon>Pseudomonadales</taxon>
        <taxon>Pseudomonadaceae</taxon>
        <taxon>Pseudomonas</taxon>
        <taxon>Pseudomonas amygdali</taxon>
    </lineage>
</organism>
<accession>A0A9P3A9P6</accession>
<protein>
    <submittedName>
        <fullName evidence="1">Uncharacterized protein</fullName>
    </submittedName>
</protein>
<name>A0A9P3A9P6_PSEA0</name>
<proteinExistence type="predicted"/>
<evidence type="ECO:0000313" key="2">
    <source>
        <dbReference type="Proteomes" id="UP000630864"/>
    </source>
</evidence>
<sequence length="61" mass="6719">MLVMHPCSIASDVEDSSPLDAGIRKFAKQYSAVWPIRNEVSGVMAECYLDQIVQQCEAADT</sequence>